<dbReference type="EMBL" id="MEWX01000017">
    <property type="protein sequence ID" value="OGC80569.1"/>
    <property type="molecule type" value="Genomic_DNA"/>
</dbReference>
<sequence length="485" mass="50320">MHRRWYFVLFLFSFFVVFFALPNETQAAISFVGSAENSSDPSNNADPTANLTTISGLAEGDLVIAACGLADADNVTTANVLMNTAGYTGLSDLFIDDTHETNFEVFYKFMGASVDTSAICEGSTLGIDTGTAIVVMAFRGVDTTTPFDVASTSQATANDPDADPLSIDWSTTGVWTVIAVASAHVLNFTCTSDAYIFPTGYTTNAIECGGNDTTDISVGMGYNSAPADPENPGIVDHNGTDSTSNSWAAVTMALRPAVPPTVTTQDASSIGATSATFNGTIDATGGATSTVRGFAWGTSATMNGDVATTTESGSFGTGAFTDSAQTLICNTTYYYRPYAVNIAGTSTAPISNSFTTSACTVAPSVTTNFANPGFNFATLNGTKTGGDDATQHGFAWGTNANLSGGDTATTSNGALNSNSSFYSVVSGLSVSTPYFFRAYATNTGGTAYGAIRSFTTGVSTATRNSRLFEGFRIKLIDSRILINQQ</sequence>
<organism evidence="1 2">
    <name type="scientific">Candidatus Adlerbacteria bacterium RIFCSPLOWO2_01_FULL_51_16</name>
    <dbReference type="NCBI Taxonomy" id="1797243"/>
    <lineage>
        <taxon>Bacteria</taxon>
        <taxon>Candidatus Adleribacteriota</taxon>
    </lineage>
</organism>
<dbReference type="STRING" id="1797243.A2943_03510"/>
<dbReference type="Proteomes" id="UP000176185">
    <property type="component" value="Unassembled WGS sequence"/>
</dbReference>
<evidence type="ECO:0000313" key="2">
    <source>
        <dbReference type="Proteomes" id="UP000176185"/>
    </source>
</evidence>
<reference evidence="1 2" key="1">
    <citation type="journal article" date="2016" name="Nat. Commun.">
        <title>Thousands of microbial genomes shed light on interconnected biogeochemical processes in an aquifer system.</title>
        <authorList>
            <person name="Anantharaman K."/>
            <person name="Brown C.T."/>
            <person name="Hug L.A."/>
            <person name="Sharon I."/>
            <person name="Castelle C.J."/>
            <person name="Probst A.J."/>
            <person name="Thomas B.C."/>
            <person name="Singh A."/>
            <person name="Wilkins M.J."/>
            <person name="Karaoz U."/>
            <person name="Brodie E.L."/>
            <person name="Williams K.H."/>
            <person name="Hubbard S.S."/>
            <person name="Banfield J.F."/>
        </authorList>
    </citation>
    <scope>NUCLEOTIDE SEQUENCE [LARGE SCALE GENOMIC DNA]</scope>
</reference>
<evidence type="ECO:0000313" key="1">
    <source>
        <dbReference type="EMBL" id="OGC80569.1"/>
    </source>
</evidence>
<comment type="caution">
    <text evidence="1">The sequence shown here is derived from an EMBL/GenBank/DDBJ whole genome shotgun (WGS) entry which is preliminary data.</text>
</comment>
<name>A0A1F4XFW3_9BACT</name>
<protein>
    <recommendedName>
        <fullName evidence="3">Fibronectin type-III domain-containing protein</fullName>
    </recommendedName>
</protein>
<proteinExistence type="predicted"/>
<evidence type="ECO:0008006" key="3">
    <source>
        <dbReference type="Google" id="ProtNLM"/>
    </source>
</evidence>
<gene>
    <name evidence="1" type="ORF">A2943_03510</name>
</gene>
<accession>A0A1F4XFW3</accession>
<dbReference type="AlphaFoldDB" id="A0A1F4XFW3"/>